<evidence type="ECO:0000313" key="1">
    <source>
        <dbReference type="EMBL" id="DBA01548.1"/>
    </source>
</evidence>
<keyword evidence="2" id="KW-1185">Reference proteome</keyword>
<accession>A0AAV2Z8D9</accession>
<reference evidence="1" key="2">
    <citation type="journal article" date="2023" name="Microbiol Resour">
        <title>Decontamination and Annotation of the Draft Genome Sequence of the Oomycete Lagenidium giganteum ARSEF 373.</title>
        <authorList>
            <person name="Morgan W.R."/>
            <person name="Tartar A."/>
        </authorList>
    </citation>
    <scope>NUCLEOTIDE SEQUENCE</scope>
    <source>
        <strain evidence="1">ARSEF 373</strain>
    </source>
</reference>
<evidence type="ECO:0000313" key="2">
    <source>
        <dbReference type="Proteomes" id="UP001146120"/>
    </source>
</evidence>
<dbReference type="AlphaFoldDB" id="A0AAV2Z8D9"/>
<proteinExistence type="predicted"/>
<gene>
    <name evidence="1" type="ORF">N0F65_011519</name>
</gene>
<reference evidence="1" key="1">
    <citation type="submission" date="2022-11" db="EMBL/GenBank/DDBJ databases">
        <authorList>
            <person name="Morgan W.R."/>
            <person name="Tartar A."/>
        </authorList>
    </citation>
    <scope>NUCLEOTIDE SEQUENCE</scope>
    <source>
        <strain evidence="1">ARSEF 373</strain>
    </source>
</reference>
<organism evidence="1 2">
    <name type="scientific">Lagenidium giganteum</name>
    <dbReference type="NCBI Taxonomy" id="4803"/>
    <lineage>
        <taxon>Eukaryota</taxon>
        <taxon>Sar</taxon>
        <taxon>Stramenopiles</taxon>
        <taxon>Oomycota</taxon>
        <taxon>Peronosporomycetes</taxon>
        <taxon>Pythiales</taxon>
        <taxon>Pythiaceae</taxon>
    </lineage>
</organism>
<sequence length="65" mass="7483">MMADWTGKKYSMLLICKSNPSRSADTDAENHRLRNGVDRTVWKDAQELMNEHGVQIYANRAASWN</sequence>
<comment type="caution">
    <text evidence="1">The sequence shown here is derived from an EMBL/GenBank/DDBJ whole genome shotgun (WGS) entry which is preliminary data.</text>
</comment>
<dbReference type="EMBL" id="DAKRPA010000045">
    <property type="protein sequence ID" value="DBA01548.1"/>
    <property type="molecule type" value="Genomic_DNA"/>
</dbReference>
<protein>
    <submittedName>
        <fullName evidence="1">Uncharacterized protein</fullName>
    </submittedName>
</protein>
<name>A0AAV2Z8D9_9STRA</name>
<dbReference type="Proteomes" id="UP001146120">
    <property type="component" value="Unassembled WGS sequence"/>
</dbReference>